<protein>
    <submittedName>
        <fullName evidence="1">DUF3419 family protein</fullName>
    </submittedName>
</protein>
<reference evidence="1" key="1">
    <citation type="submission" date="2022-11" db="EMBL/GenBank/DDBJ databases">
        <title>Minimal conservation of predation-associated metabolite biosynthetic gene clusters underscores biosynthetic potential of Myxococcota including descriptions for ten novel species: Archangium lansinium sp. nov., Myxococcus landrumus sp. nov., Nannocystis bai.</title>
        <authorList>
            <person name="Ahearne A."/>
            <person name="Stevens C."/>
            <person name="Phillips K."/>
        </authorList>
    </citation>
    <scope>NUCLEOTIDE SEQUENCE</scope>
    <source>
        <strain evidence="1">Na p29</strain>
    </source>
</reference>
<dbReference type="EMBL" id="JAPNKE010000002">
    <property type="protein sequence ID" value="MCY1009888.1"/>
    <property type="molecule type" value="Genomic_DNA"/>
</dbReference>
<comment type="caution">
    <text evidence="1">The sequence shown here is derived from an EMBL/GenBank/DDBJ whole genome shotgun (WGS) entry which is preliminary data.</text>
</comment>
<dbReference type="InterPro" id="IPR021829">
    <property type="entry name" value="DUF3419"/>
</dbReference>
<accession>A0A9X3F1U6</accession>
<sequence length="374" mass="42860">MHLRDLAFQHIFSRLFVYNILWEDSEVDEQFLELDETSTVLGISGAGCRIAGHLSAHPRSIDAVDINPHHLALAALKTAAAQRLRSYDLFYDLLGRGAHPEHESVIRWLTGTLPEWVQRYWQKRHALFRRAFYREGLTARMFTTLTRLAGIDGAWLRRLSTTPVEQRGAMIDATLTPVLRHPLVAPVLQSPLNLVAIGVNFAQRDRILESSRSGIVDFLVDHVKRVATTDLARNWFAWTAIAGHYNHDEPDAVPPYLRRDRHARSFGAPTRTRFHRRNIFDVLRDAGPHTWSHYTLCDAPDWMPAPAQHKLFAEILRTSRDGGIVMYRSVEPHSLIARHGLERRLQPLSARSSAAARLDRSRQYQGVNYYRIVH</sequence>
<organism evidence="1 2">
    <name type="scientific">Nannocystis pusilla</name>
    <dbReference type="NCBI Taxonomy" id="889268"/>
    <lineage>
        <taxon>Bacteria</taxon>
        <taxon>Pseudomonadati</taxon>
        <taxon>Myxococcota</taxon>
        <taxon>Polyangia</taxon>
        <taxon>Nannocystales</taxon>
        <taxon>Nannocystaceae</taxon>
        <taxon>Nannocystis</taxon>
    </lineage>
</organism>
<keyword evidence="2" id="KW-1185">Reference proteome</keyword>
<dbReference type="RefSeq" id="WP_267772620.1">
    <property type="nucleotide sequence ID" value="NZ_JAPNKE010000002.1"/>
</dbReference>
<evidence type="ECO:0000313" key="2">
    <source>
        <dbReference type="Proteomes" id="UP001150924"/>
    </source>
</evidence>
<evidence type="ECO:0000313" key="1">
    <source>
        <dbReference type="EMBL" id="MCY1009888.1"/>
    </source>
</evidence>
<dbReference type="PANTHER" id="PTHR47473">
    <property type="entry name" value="BTA1P"/>
    <property type="match status" value="1"/>
</dbReference>
<dbReference type="Proteomes" id="UP001150924">
    <property type="component" value="Unassembled WGS sequence"/>
</dbReference>
<dbReference type="PANTHER" id="PTHR47473:SF1">
    <property type="entry name" value="METHYLTRANSFERASE DOMAIN-CONTAINING PROTEIN"/>
    <property type="match status" value="1"/>
</dbReference>
<dbReference type="Pfam" id="PF11899">
    <property type="entry name" value="DUF3419"/>
    <property type="match status" value="1"/>
</dbReference>
<proteinExistence type="predicted"/>
<gene>
    <name evidence="1" type="ORF">OV079_30870</name>
</gene>
<name>A0A9X3F1U6_9BACT</name>
<dbReference type="AlphaFoldDB" id="A0A9X3F1U6"/>